<gene>
    <name evidence="6" type="ORF">RJ639_019071</name>
</gene>
<dbReference type="EMBL" id="JAVXUP010002289">
    <property type="protein sequence ID" value="KAK3004218.1"/>
    <property type="molecule type" value="Genomic_DNA"/>
</dbReference>
<keyword evidence="7" id="KW-1185">Reference proteome</keyword>
<evidence type="ECO:0000313" key="6">
    <source>
        <dbReference type="EMBL" id="KAK3004218.1"/>
    </source>
</evidence>
<dbReference type="AlphaFoldDB" id="A0AA88VC49"/>
<sequence length="379" mass="42191">MEEKGSKTADVGIVKDNSDGVDVLSITINSSDGGWILDTGSTVAGAATTSSYSYINSETTKLWHICLGHMSERGMDVLSKQGLLGSKKIEKLNEELIDVRKDHGVREKVELEATLQTIVALSAMEVEYTAAIDVVKEAIWLKGLIGDLGLKQESSTMNIYSKGFYGFELDGVVGLCLKIYLSLTHTQLRRPPLLPTFDVIPTPLVHSDVTATQLPRSPSSTFDMLRPPPVASTGFRFDPTDDEVLIYLSCKISGNPLPCHGYVTEGDIYDENELHQIFIQIKTRGGGPEYFFTQLKKKGNEGCKRFDRTVGNNGNWHATQAKNILDESGKNMAGFLKSFVFKGDEKEQWNMDEFSLTNENDYVLCRIMPNQEQQEKKIW</sequence>
<evidence type="ECO:0000313" key="7">
    <source>
        <dbReference type="Proteomes" id="UP001188597"/>
    </source>
</evidence>
<accession>A0AA88VC49</accession>
<evidence type="ECO:0000256" key="3">
    <source>
        <dbReference type="ARBA" id="ARBA00023163"/>
    </source>
</evidence>
<dbReference type="Pfam" id="PF13976">
    <property type="entry name" value="gag_pre-integrs"/>
    <property type="match status" value="1"/>
</dbReference>
<keyword evidence="3" id="KW-0804">Transcription</keyword>
<dbReference type="Proteomes" id="UP001188597">
    <property type="component" value="Unassembled WGS sequence"/>
</dbReference>
<feature type="domain" description="NAC" evidence="5">
    <location>
        <begin position="231"/>
        <end position="370"/>
    </location>
</feature>
<protein>
    <recommendedName>
        <fullName evidence="5">NAC domain-containing protein</fullName>
    </recommendedName>
</protein>
<dbReference type="InterPro" id="IPR025724">
    <property type="entry name" value="GAG-pre-integrase_dom"/>
</dbReference>
<dbReference type="GO" id="GO:0003677">
    <property type="term" value="F:DNA binding"/>
    <property type="evidence" value="ECO:0007669"/>
    <property type="project" value="UniProtKB-KW"/>
</dbReference>
<dbReference type="PANTHER" id="PTHR31719">
    <property type="entry name" value="NAC TRANSCRIPTION FACTOR 56"/>
    <property type="match status" value="1"/>
</dbReference>
<evidence type="ECO:0000256" key="2">
    <source>
        <dbReference type="ARBA" id="ARBA00023125"/>
    </source>
</evidence>
<proteinExistence type="predicted"/>
<dbReference type="PANTHER" id="PTHR31719:SF164">
    <property type="entry name" value="NAC DOMAIN-CONTAINING PROTEIN"/>
    <property type="match status" value="1"/>
</dbReference>
<dbReference type="PROSITE" id="PS51005">
    <property type="entry name" value="NAC"/>
    <property type="match status" value="1"/>
</dbReference>
<keyword evidence="2" id="KW-0238">DNA-binding</keyword>
<name>A0AA88VC49_9ASTE</name>
<reference evidence="6" key="1">
    <citation type="submission" date="2022-12" db="EMBL/GenBank/DDBJ databases">
        <title>Draft genome assemblies for two species of Escallonia (Escalloniales).</title>
        <authorList>
            <person name="Chanderbali A."/>
            <person name="Dervinis C."/>
            <person name="Anghel I."/>
            <person name="Soltis D."/>
            <person name="Soltis P."/>
            <person name="Zapata F."/>
        </authorList>
    </citation>
    <scope>NUCLEOTIDE SEQUENCE</scope>
    <source>
        <strain evidence="6">UCBG64.0493</strain>
        <tissue evidence="6">Leaf</tissue>
    </source>
</reference>
<evidence type="ECO:0000256" key="1">
    <source>
        <dbReference type="ARBA" id="ARBA00023015"/>
    </source>
</evidence>
<dbReference type="Pfam" id="PF02365">
    <property type="entry name" value="NAM"/>
    <property type="match status" value="1"/>
</dbReference>
<keyword evidence="4" id="KW-0539">Nucleus</keyword>
<evidence type="ECO:0000256" key="4">
    <source>
        <dbReference type="ARBA" id="ARBA00023242"/>
    </source>
</evidence>
<dbReference type="SUPFAM" id="SSF101941">
    <property type="entry name" value="NAC domain"/>
    <property type="match status" value="1"/>
</dbReference>
<dbReference type="InterPro" id="IPR036093">
    <property type="entry name" value="NAC_dom_sf"/>
</dbReference>
<organism evidence="6 7">
    <name type="scientific">Escallonia herrerae</name>
    <dbReference type="NCBI Taxonomy" id="1293975"/>
    <lineage>
        <taxon>Eukaryota</taxon>
        <taxon>Viridiplantae</taxon>
        <taxon>Streptophyta</taxon>
        <taxon>Embryophyta</taxon>
        <taxon>Tracheophyta</taxon>
        <taxon>Spermatophyta</taxon>
        <taxon>Magnoliopsida</taxon>
        <taxon>eudicotyledons</taxon>
        <taxon>Gunneridae</taxon>
        <taxon>Pentapetalae</taxon>
        <taxon>asterids</taxon>
        <taxon>campanulids</taxon>
        <taxon>Escalloniales</taxon>
        <taxon>Escalloniaceae</taxon>
        <taxon>Escallonia</taxon>
    </lineage>
</organism>
<dbReference type="InterPro" id="IPR003441">
    <property type="entry name" value="NAC-dom"/>
</dbReference>
<dbReference type="GO" id="GO:0006355">
    <property type="term" value="P:regulation of DNA-templated transcription"/>
    <property type="evidence" value="ECO:0007669"/>
    <property type="project" value="InterPro"/>
</dbReference>
<dbReference type="Gene3D" id="2.170.150.80">
    <property type="entry name" value="NAC domain"/>
    <property type="match status" value="1"/>
</dbReference>
<keyword evidence="1" id="KW-0805">Transcription regulation</keyword>
<comment type="caution">
    <text evidence="6">The sequence shown here is derived from an EMBL/GenBank/DDBJ whole genome shotgun (WGS) entry which is preliminary data.</text>
</comment>
<evidence type="ECO:0000259" key="5">
    <source>
        <dbReference type="PROSITE" id="PS51005"/>
    </source>
</evidence>
<dbReference type="GO" id="GO:0048731">
    <property type="term" value="P:system development"/>
    <property type="evidence" value="ECO:0007669"/>
    <property type="project" value="TreeGrafter"/>
</dbReference>